<sequence length="331" mass="37303">MHPALYWEKAENNKVQCRLCPQLCVIAEGRRGFCRVRANREGQLFTLNYGRCSSYGMDPIEKKPLYHFYPGHNIFSVGTVGCNLRCGFCQNWTIAHGDPETVEVSPELLVEAAAREKTNGNIGIAYTYSEPLMWYEFVRDAARLAHAKGLKNVLVTNGFINPEPMEDLLPYIDAMNIDVKAFRDEYYNTTCAGELHPVKATVEKVFAKCHVEITTLLVTGLNDSEEEIGELADWLAGLSPDIPLHLSRYFPNYKMDLPPTPLETMERAREVAMRKLNYVYLGNVQDEKARNTYCPECGELLIKRSGYYTEVTNLTGGKCAKCGRETGIAGM</sequence>
<evidence type="ECO:0000256" key="1">
    <source>
        <dbReference type="ARBA" id="ARBA00022485"/>
    </source>
</evidence>
<dbReference type="EMBL" id="CP002028">
    <property type="protein sequence ID" value="ADG81223.1"/>
    <property type="molecule type" value="Genomic_DNA"/>
</dbReference>
<dbReference type="GO" id="GO:0051539">
    <property type="term" value="F:4 iron, 4 sulfur cluster binding"/>
    <property type="evidence" value="ECO:0007669"/>
    <property type="project" value="UniProtKB-KW"/>
</dbReference>
<evidence type="ECO:0000256" key="5">
    <source>
        <dbReference type="ARBA" id="ARBA00023014"/>
    </source>
</evidence>
<dbReference type="SFLD" id="SFLDS00029">
    <property type="entry name" value="Radical_SAM"/>
    <property type="match status" value="1"/>
</dbReference>
<dbReference type="InterPro" id="IPR006638">
    <property type="entry name" value="Elp3/MiaA/NifB-like_rSAM"/>
</dbReference>
<dbReference type="InterPro" id="IPR027596">
    <property type="entry name" value="AmmeMemoSam_rS"/>
</dbReference>
<keyword evidence="5 6" id="KW-0411">Iron-sulfur</keyword>
<dbReference type="InterPro" id="IPR016431">
    <property type="entry name" value="Pyrv-formate_lyase-activ_prd"/>
</dbReference>
<dbReference type="GO" id="GO:0046872">
    <property type="term" value="F:metal ion binding"/>
    <property type="evidence" value="ECO:0007669"/>
    <property type="project" value="UniProtKB-KW"/>
</dbReference>
<dbReference type="eggNOG" id="COG1180">
    <property type="taxonomic scope" value="Bacteria"/>
</dbReference>
<dbReference type="AlphaFoldDB" id="D5XAC4"/>
<evidence type="ECO:0000256" key="6">
    <source>
        <dbReference type="PIRSR" id="PIRSR004869-50"/>
    </source>
</evidence>
<dbReference type="NCBIfam" id="TIGR04337">
    <property type="entry name" value="AmmeMemoSam_rS"/>
    <property type="match status" value="1"/>
</dbReference>
<feature type="binding site" evidence="6">
    <location>
        <position position="89"/>
    </location>
    <ligand>
        <name>[4Fe-4S] cluster</name>
        <dbReference type="ChEBI" id="CHEBI:49883"/>
        <note>4Fe-4S-S-AdoMet</note>
    </ligand>
</feature>
<protein>
    <submittedName>
        <fullName evidence="8">Radical SAM domain protein</fullName>
    </submittedName>
</protein>
<dbReference type="CDD" id="cd01335">
    <property type="entry name" value="Radical_SAM"/>
    <property type="match status" value="1"/>
</dbReference>
<dbReference type="InterPro" id="IPR013785">
    <property type="entry name" value="Aldolase_TIM"/>
</dbReference>
<dbReference type="HOGENOM" id="CLU_044176_1_0_9"/>
<dbReference type="Proteomes" id="UP000002377">
    <property type="component" value="Chromosome"/>
</dbReference>
<evidence type="ECO:0000256" key="4">
    <source>
        <dbReference type="ARBA" id="ARBA00023004"/>
    </source>
</evidence>
<evidence type="ECO:0000313" key="9">
    <source>
        <dbReference type="Proteomes" id="UP000002377"/>
    </source>
</evidence>
<feature type="binding site" evidence="6">
    <location>
        <position position="82"/>
    </location>
    <ligand>
        <name>[4Fe-4S] cluster</name>
        <dbReference type="ChEBI" id="CHEBI:49883"/>
        <note>4Fe-4S-S-AdoMet</note>
    </ligand>
</feature>
<evidence type="ECO:0000256" key="3">
    <source>
        <dbReference type="ARBA" id="ARBA00022723"/>
    </source>
</evidence>
<dbReference type="STRING" id="635013.TherJR_0337"/>
<keyword evidence="2 6" id="KW-0949">S-adenosyl-L-methionine</keyword>
<dbReference type="KEGG" id="tjr:TherJR_0337"/>
<reference evidence="8 9" key="1">
    <citation type="submission" date="2010-05" db="EMBL/GenBank/DDBJ databases">
        <title>Complete sequence of Thermincola sp. JR.</title>
        <authorList>
            <consortium name="US DOE Joint Genome Institute"/>
            <person name="Lucas S."/>
            <person name="Copeland A."/>
            <person name="Lapidus A."/>
            <person name="Cheng J.-F."/>
            <person name="Bruce D."/>
            <person name="Goodwin L."/>
            <person name="Pitluck S."/>
            <person name="Chertkov O."/>
            <person name="Detter J.C."/>
            <person name="Han C."/>
            <person name="Tapia R."/>
            <person name="Land M."/>
            <person name="Hauser L."/>
            <person name="Kyrpides N."/>
            <person name="Mikhailova N."/>
            <person name="Hazen T.C."/>
            <person name="Woyke T."/>
        </authorList>
    </citation>
    <scope>NUCLEOTIDE SEQUENCE [LARGE SCALE GENOMIC DNA]</scope>
    <source>
        <strain evidence="8 9">JR</strain>
    </source>
</reference>
<dbReference type="RefSeq" id="WP_013119247.1">
    <property type="nucleotide sequence ID" value="NC_014152.1"/>
</dbReference>
<keyword evidence="9" id="KW-1185">Reference proteome</keyword>
<comment type="cofactor">
    <cofactor evidence="6">
        <name>[4Fe-4S] cluster</name>
        <dbReference type="ChEBI" id="CHEBI:49883"/>
    </cofactor>
    <text evidence="6">Binds 1 [4Fe-4S] cluster. The cluster is coordinated with 3 cysteines and an exchangeable S-adenosyl-L-methionine.</text>
</comment>
<dbReference type="PIRSF" id="PIRSF004869">
    <property type="entry name" value="PflX_prd"/>
    <property type="match status" value="1"/>
</dbReference>
<dbReference type="PANTHER" id="PTHR30352">
    <property type="entry name" value="PYRUVATE FORMATE-LYASE-ACTIVATING ENZYME"/>
    <property type="match status" value="1"/>
</dbReference>
<dbReference type="SFLD" id="SFLDG01101">
    <property type="entry name" value="Uncharacterised_Radical_SAM_Su"/>
    <property type="match status" value="1"/>
</dbReference>
<dbReference type="SMART" id="SM00729">
    <property type="entry name" value="Elp3"/>
    <property type="match status" value="1"/>
</dbReference>
<feature type="binding site" evidence="6">
    <location>
        <position position="86"/>
    </location>
    <ligand>
        <name>[4Fe-4S] cluster</name>
        <dbReference type="ChEBI" id="CHEBI:49883"/>
        <note>4Fe-4S-S-AdoMet</note>
    </ligand>
</feature>
<evidence type="ECO:0000259" key="7">
    <source>
        <dbReference type="PROSITE" id="PS51918"/>
    </source>
</evidence>
<keyword evidence="1" id="KW-0004">4Fe-4S</keyword>
<dbReference type="OrthoDB" id="9778883at2"/>
<dbReference type="InterPro" id="IPR007197">
    <property type="entry name" value="rSAM"/>
</dbReference>
<proteinExistence type="predicted"/>
<feature type="domain" description="Radical SAM core" evidence="7">
    <location>
        <begin position="67"/>
        <end position="291"/>
    </location>
</feature>
<dbReference type="Gene3D" id="3.20.20.70">
    <property type="entry name" value="Aldolase class I"/>
    <property type="match status" value="1"/>
</dbReference>
<keyword evidence="3 6" id="KW-0479">Metal-binding</keyword>
<dbReference type="PROSITE" id="PS51918">
    <property type="entry name" value="RADICAL_SAM"/>
    <property type="match status" value="1"/>
</dbReference>
<dbReference type="InterPro" id="IPR058240">
    <property type="entry name" value="rSAM_sf"/>
</dbReference>
<keyword evidence="4 6" id="KW-0408">Iron</keyword>
<dbReference type="InterPro" id="IPR034457">
    <property type="entry name" value="Organic_radical-activating"/>
</dbReference>
<evidence type="ECO:0000313" key="8">
    <source>
        <dbReference type="EMBL" id="ADG81223.1"/>
    </source>
</evidence>
<dbReference type="GO" id="GO:0003824">
    <property type="term" value="F:catalytic activity"/>
    <property type="evidence" value="ECO:0007669"/>
    <property type="project" value="InterPro"/>
</dbReference>
<evidence type="ECO:0000256" key="2">
    <source>
        <dbReference type="ARBA" id="ARBA00022691"/>
    </source>
</evidence>
<gene>
    <name evidence="8" type="ordered locus">TherJR_0337</name>
</gene>
<dbReference type="PANTHER" id="PTHR30352:SF5">
    <property type="entry name" value="PYRUVATE FORMATE-LYASE 1-ACTIVATING ENZYME"/>
    <property type="match status" value="1"/>
</dbReference>
<organism evidence="8 9">
    <name type="scientific">Thermincola potens (strain JR)</name>
    <dbReference type="NCBI Taxonomy" id="635013"/>
    <lineage>
        <taxon>Bacteria</taxon>
        <taxon>Bacillati</taxon>
        <taxon>Bacillota</taxon>
        <taxon>Clostridia</taxon>
        <taxon>Eubacteriales</taxon>
        <taxon>Thermincolaceae</taxon>
        <taxon>Thermincola</taxon>
    </lineage>
</organism>
<dbReference type="Pfam" id="PF04055">
    <property type="entry name" value="Radical_SAM"/>
    <property type="match status" value="1"/>
</dbReference>
<dbReference type="SUPFAM" id="SSF102114">
    <property type="entry name" value="Radical SAM enzymes"/>
    <property type="match status" value="1"/>
</dbReference>
<accession>D5XAC4</accession>
<name>D5XAC4_THEPJ</name>